<dbReference type="InParanoid" id="A0A0C3PBW2"/>
<dbReference type="Proteomes" id="UP000054217">
    <property type="component" value="Unassembled WGS sequence"/>
</dbReference>
<proteinExistence type="predicted"/>
<evidence type="ECO:0000313" key="1">
    <source>
        <dbReference type="EMBL" id="KIO05466.1"/>
    </source>
</evidence>
<reference evidence="2" key="2">
    <citation type="submission" date="2015-01" db="EMBL/GenBank/DDBJ databases">
        <title>Evolutionary Origins and Diversification of the Mycorrhizal Mutualists.</title>
        <authorList>
            <consortium name="DOE Joint Genome Institute"/>
            <consortium name="Mycorrhizal Genomics Consortium"/>
            <person name="Kohler A."/>
            <person name="Kuo A."/>
            <person name="Nagy L.G."/>
            <person name="Floudas D."/>
            <person name="Copeland A."/>
            <person name="Barry K.W."/>
            <person name="Cichocki N."/>
            <person name="Veneault-Fourrey C."/>
            <person name="LaButti K."/>
            <person name="Lindquist E.A."/>
            <person name="Lipzen A."/>
            <person name="Lundell T."/>
            <person name="Morin E."/>
            <person name="Murat C."/>
            <person name="Riley R."/>
            <person name="Ohm R."/>
            <person name="Sun H."/>
            <person name="Tunlid A."/>
            <person name="Henrissat B."/>
            <person name="Grigoriev I.V."/>
            <person name="Hibbett D.S."/>
            <person name="Martin F."/>
        </authorList>
    </citation>
    <scope>NUCLEOTIDE SEQUENCE [LARGE SCALE GENOMIC DNA]</scope>
    <source>
        <strain evidence="2">Marx 270</strain>
    </source>
</reference>
<protein>
    <submittedName>
        <fullName evidence="1">Uncharacterized protein</fullName>
    </submittedName>
</protein>
<feature type="non-terminal residue" evidence="1">
    <location>
        <position position="290"/>
    </location>
</feature>
<name>A0A0C3PBW2_PISTI</name>
<dbReference type="STRING" id="870435.A0A0C3PBW2"/>
<dbReference type="OrthoDB" id="3208495at2759"/>
<dbReference type="HOGENOM" id="CLU_042836_1_0_1"/>
<feature type="non-terminal residue" evidence="1">
    <location>
        <position position="1"/>
    </location>
</feature>
<gene>
    <name evidence="1" type="ORF">M404DRAFT_70977</name>
</gene>
<keyword evidence="2" id="KW-1185">Reference proteome</keyword>
<accession>A0A0C3PBW2</accession>
<organism evidence="1 2">
    <name type="scientific">Pisolithus tinctorius Marx 270</name>
    <dbReference type="NCBI Taxonomy" id="870435"/>
    <lineage>
        <taxon>Eukaryota</taxon>
        <taxon>Fungi</taxon>
        <taxon>Dikarya</taxon>
        <taxon>Basidiomycota</taxon>
        <taxon>Agaricomycotina</taxon>
        <taxon>Agaricomycetes</taxon>
        <taxon>Agaricomycetidae</taxon>
        <taxon>Boletales</taxon>
        <taxon>Sclerodermatineae</taxon>
        <taxon>Pisolithaceae</taxon>
        <taxon>Pisolithus</taxon>
    </lineage>
</organism>
<dbReference type="EMBL" id="KN831967">
    <property type="protein sequence ID" value="KIO05466.1"/>
    <property type="molecule type" value="Genomic_DNA"/>
</dbReference>
<dbReference type="InterPro" id="IPR041078">
    <property type="entry name" value="Plavaka"/>
</dbReference>
<dbReference type="Pfam" id="PF18759">
    <property type="entry name" value="Plavaka"/>
    <property type="match status" value="1"/>
</dbReference>
<sequence length="290" mass="32787">SIIRRVILHVHGSFQSERDFFGICRQYLHCPSFEPDSFVSSTLLAKGVHVVPRPHLPPPPYPFANMTIYHLMQWMNMGSKHKSEGKVTRLIQAMLLAEDFNSVDLHGFSSNRHLQLLNEDHAPGESSGNSEVVFPDNWKVSSVDIKVPTRTKTNQGSSQKYSVLGFHYRSLVEVICSVFNDIQAKTFHLWPFEQIWHDPITGKVQQAFGELYTLDSWTNAHAVLQKQALEPGCKLERVIPGLMFFSDATHLATFGNAKAWPLYLYFGNISKYAHAMPNSGACHLVAFFPS</sequence>
<dbReference type="AlphaFoldDB" id="A0A0C3PBW2"/>
<reference evidence="1 2" key="1">
    <citation type="submission" date="2014-04" db="EMBL/GenBank/DDBJ databases">
        <authorList>
            <consortium name="DOE Joint Genome Institute"/>
            <person name="Kuo A."/>
            <person name="Kohler A."/>
            <person name="Costa M.D."/>
            <person name="Nagy L.G."/>
            <person name="Floudas D."/>
            <person name="Copeland A."/>
            <person name="Barry K.W."/>
            <person name="Cichocki N."/>
            <person name="Veneault-Fourrey C."/>
            <person name="LaButti K."/>
            <person name="Lindquist E.A."/>
            <person name="Lipzen A."/>
            <person name="Lundell T."/>
            <person name="Morin E."/>
            <person name="Murat C."/>
            <person name="Sun H."/>
            <person name="Tunlid A."/>
            <person name="Henrissat B."/>
            <person name="Grigoriev I.V."/>
            <person name="Hibbett D.S."/>
            <person name="Martin F."/>
            <person name="Nordberg H.P."/>
            <person name="Cantor M.N."/>
            <person name="Hua S.X."/>
        </authorList>
    </citation>
    <scope>NUCLEOTIDE SEQUENCE [LARGE SCALE GENOMIC DNA]</scope>
    <source>
        <strain evidence="1 2">Marx 270</strain>
    </source>
</reference>
<evidence type="ECO:0000313" key="2">
    <source>
        <dbReference type="Proteomes" id="UP000054217"/>
    </source>
</evidence>